<evidence type="ECO:0000259" key="2">
    <source>
        <dbReference type="Pfam" id="PF13360"/>
    </source>
</evidence>
<feature type="chain" id="PRO_5022843353" evidence="1">
    <location>
        <begin position="23"/>
        <end position="421"/>
    </location>
</feature>
<reference evidence="3 4" key="1">
    <citation type="submission" date="2019-08" db="EMBL/GenBank/DDBJ databases">
        <title>Deep-cultivation of Planctomycetes and their phenomic and genomic characterization uncovers novel biology.</title>
        <authorList>
            <person name="Wiegand S."/>
            <person name="Jogler M."/>
            <person name="Boedeker C."/>
            <person name="Pinto D."/>
            <person name="Vollmers J."/>
            <person name="Rivas-Marin E."/>
            <person name="Kohn T."/>
            <person name="Peeters S.H."/>
            <person name="Heuer A."/>
            <person name="Rast P."/>
            <person name="Oberbeckmann S."/>
            <person name="Bunk B."/>
            <person name="Jeske O."/>
            <person name="Meyerdierks A."/>
            <person name="Storesund J.E."/>
            <person name="Kallscheuer N."/>
            <person name="Luecker S."/>
            <person name="Lage O.M."/>
            <person name="Pohl T."/>
            <person name="Merkel B.J."/>
            <person name="Hornburger P."/>
            <person name="Mueller R.-W."/>
            <person name="Bruemmer F."/>
            <person name="Labrenz M."/>
            <person name="Spormann A.M."/>
            <person name="Op den Camp H."/>
            <person name="Overmann J."/>
            <person name="Amann R."/>
            <person name="Jetten M.S.M."/>
            <person name="Mascher T."/>
            <person name="Medema M.H."/>
            <person name="Devos D.P."/>
            <person name="Kaster A.-K."/>
            <person name="Ovreas L."/>
            <person name="Rohde M."/>
            <person name="Galperin M.Y."/>
            <person name="Jogler C."/>
        </authorList>
    </citation>
    <scope>NUCLEOTIDE SEQUENCE [LARGE SCALE GENOMIC DNA]</scope>
    <source>
        <strain evidence="3 4">FC18</strain>
    </source>
</reference>
<dbReference type="PANTHER" id="PTHR34512:SF30">
    <property type="entry name" value="OUTER MEMBRANE PROTEIN ASSEMBLY FACTOR BAMB"/>
    <property type="match status" value="1"/>
</dbReference>
<dbReference type="EMBL" id="CP042912">
    <property type="protein sequence ID" value="QEG20200.1"/>
    <property type="molecule type" value="Genomic_DNA"/>
</dbReference>
<evidence type="ECO:0000313" key="3">
    <source>
        <dbReference type="EMBL" id="QEG20200.1"/>
    </source>
</evidence>
<dbReference type="AlphaFoldDB" id="A0A5B9P5K0"/>
<dbReference type="PANTHER" id="PTHR34512">
    <property type="entry name" value="CELL SURFACE PROTEIN"/>
    <property type="match status" value="1"/>
</dbReference>
<dbReference type="Pfam" id="PF13360">
    <property type="entry name" value="PQQ_2"/>
    <property type="match status" value="1"/>
</dbReference>
<gene>
    <name evidence="3" type="primary">bamB_1</name>
    <name evidence="3" type="ORF">MFFC18_00470</name>
</gene>
<dbReference type="Proteomes" id="UP000322214">
    <property type="component" value="Chromosome"/>
</dbReference>
<feature type="signal peptide" evidence="1">
    <location>
        <begin position="1"/>
        <end position="22"/>
    </location>
</feature>
<dbReference type="InterPro" id="IPR015943">
    <property type="entry name" value="WD40/YVTN_repeat-like_dom_sf"/>
</dbReference>
<dbReference type="Gene3D" id="2.130.10.10">
    <property type="entry name" value="YVTN repeat-like/Quinoprotein amine dehydrogenase"/>
    <property type="match status" value="2"/>
</dbReference>
<protein>
    <submittedName>
        <fullName evidence="3">Outer membrane protein assembly factor BamB</fullName>
    </submittedName>
</protein>
<dbReference type="SUPFAM" id="SSF50998">
    <property type="entry name" value="Quinoprotein alcohol dehydrogenase-like"/>
    <property type="match status" value="1"/>
</dbReference>
<dbReference type="STRING" id="980251.GCA_001642875_03714"/>
<dbReference type="InterPro" id="IPR018391">
    <property type="entry name" value="PQQ_b-propeller_rpt"/>
</dbReference>
<dbReference type="OrthoDB" id="246101at2"/>
<organism evidence="3 4">
    <name type="scientific">Mariniblastus fucicola</name>
    <dbReference type="NCBI Taxonomy" id="980251"/>
    <lineage>
        <taxon>Bacteria</taxon>
        <taxon>Pseudomonadati</taxon>
        <taxon>Planctomycetota</taxon>
        <taxon>Planctomycetia</taxon>
        <taxon>Pirellulales</taxon>
        <taxon>Pirellulaceae</taxon>
        <taxon>Mariniblastus</taxon>
    </lineage>
</organism>
<feature type="domain" description="Pyrrolo-quinoline quinone repeat" evidence="2">
    <location>
        <begin position="86"/>
        <end position="340"/>
    </location>
</feature>
<dbReference type="KEGG" id="mff:MFFC18_00470"/>
<dbReference type="RefSeq" id="WP_075085729.1">
    <property type="nucleotide sequence ID" value="NZ_CP042912.1"/>
</dbReference>
<keyword evidence="1" id="KW-0732">Signal</keyword>
<dbReference type="InterPro" id="IPR002372">
    <property type="entry name" value="PQQ_rpt_dom"/>
</dbReference>
<sequence length="421" mass="46657" precursor="true">MKRQLPILIVAISFLTAQAAFAQSSADDWTQWRGQNRDGIAEVLWPDTLSVDKLVEERSIALQPGYSGPIVVGDTVFVTETQDKKNEVVKAIRISDGSELWSASWEGSMRVPFFASANGSWIRATPAWDEGRLYVAGMKDVLVCLDAETGKQIWKRDFPADSGTKVPDFGFVSSPLIDGEYVYVQAGGCFQKLNKKTGDTVWKSLDDGGGMNGSAFSSPSIATFAGKRQAVVLTRTTLNGVDLESGQKLWSQEIPAFRGMNIVTPTVFEDGIFLSTYGGTSQFFEVSQSGGVFQLTEKWKAAMQGYMTTPVVVDGHAYLRLRNQRFVCFDLKTGEVKWRTKPYGKYASLIAAGDRIMALDERGDLILFRANPEKFEVVDQRKVADDSWAHLAATSDRLFVRDLNALKIFRWKKTSGEVSLK</sequence>
<name>A0A5B9P5K0_9BACT</name>
<keyword evidence="4" id="KW-1185">Reference proteome</keyword>
<evidence type="ECO:0000256" key="1">
    <source>
        <dbReference type="SAM" id="SignalP"/>
    </source>
</evidence>
<dbReference type="SMART" id="SM00564">
    <property type="entry name" value="PQQ"/>
    <property type="match status" value="4"/>
</dbReference>
<proteinExistence type="predicted"/>
<accession>A0A5B9P5K0</accession>
<evidence type="ECO:0000313" key="4">
    <source>
        <dbReference type="Proteomes" id="UP000322214"/>
    </source>
</evidence>
<dbReference type="InterPro" id="IPR011047">
    <property type="entry name" value="Quinoprotein_ADH-like_sf"/>
</dbReference>